<dbReference type="PROSITE" id="PS50105">
    <property type="entry name" value="SAM_DOMAIN"/>
    <property type="match status" value="2"/>
</dbReference>
<dbReference type="CDD" id="cd09562">
    <property type="entry name" value="SAM_liprin-alpha1_2_3_4_repeat1"/>
    <property type="match status" value="1"/>
</dbReference>
<dbReference type="STRING" id="451379.A0A0N5AXD6"/>
<dbReference type="PANTHER" id="PTHR12587:SF20">
    <property type="entry name" value="LIPRIN-ALPHA, ISOFORM E"/>
    <property type="match status" value="1"/>
</dbReference>
<keyword evidence="3 4" id="KW-0175">Coiled coil</keyword>
<dbReference type="GO" id="GO:0050808">
    <property type="term" value="P:synapse organization"/>
    <property type="evidence" value="ECO:0007669"/>
    <property type="project" value="TreeGrafter"/>
</dbReference>
<dbReference type="Pfam" id="PF25526">
    <property type="entry name" value="LIP-1"/>
    <property type="match status" value="1"/>
</dbReference>
<dbReference type="WBParaSite" id="SMUV_0000961201-mRNA-1">
    <property type="protein sequence ID" value="SMUV_0000961201-mRNA-1"/>
    <property type="gene ID" value="SMUV_0000961201"/>
</dbReference>
<dbReference type="AlphaFoldDB" id="A0A0N5AXD6"/>
<keyword evidence="7" id="KW-1185">Reference proteome</keyword>
<sequence length="1039" mass="116680">MMCNVLPTISEDGVEHIQQLPNGGDMGGDQSRIEQLMVNMLDERDKLLEQLQEAQRRIEDLSQHLKEAERDKESLRRQFDLHTQHLPDELQSVTKELAQLREQLLEKDEEIVELKAERNNTRLLLEHLECLVSRHERSLRMTVVKRQAQSSAGVSSEVEVLKALKSLFEHHKALDEKVRERLRVAMERVATLEEELTTKGDENTALKAKIAKITAEVEENAQQAGSVNGDNKVANVAYAAAESAARLVEVQEACDRLKQDLSNSLNRCNELTSRNSELEEQVSSAQKETRLGQEEVTKLQNQLQEFQAQKEDQEARIATLENRCLSAQREATCLRDFSDKLEHQLANKDAAVRLNEEKVHSLQERLELAEKQLAQSLKKAESLPSVEAELQQRMEALSVAEQKQLSAEEQVQRLKRQIDERSTELERAVQREKMNEEHNQRLSSTVDKLLSESNDRLQLHLKERMQALDEKNRLTQQLENTKKLYDQAERTKDRLTRDNESLRQEIEILRNQLYSTRTAQYHTRLRSTNGAILASVGASIGNTGLVSSTQPTNSSIYGSLGVRRAHKGRVQALQEDPSKVQTLNEQEWDRLQQAHVLANVQQAFSSSPSMADVATTNMYSGVNDSNQMLSQEMLLSSRNINTPPTDPQALATMLQERLDTINSEIRLIQEEKTHAERVAEQLENRARGIDLSANTNSAGLLFGLDDSPNLANVSEHPNSRSSPQHDFLVAKYNTLPASASTSYHQDDPYNQQTQVDEEFGHYAADVISSASSIASSQDHSPGFQGSKGYKKRSTSSSGLKSLGRLFNKKGKRGSQFRVNADQAAYSDSEVSSGGEVNSVVNSSASKPLSNGISFYSQNASSFDRRKKKKSELLEEAMKARTPFALWNGPTVVAWLELWVGMPAWYVAACRANVKSGAIMSALSDQEIQREIGISNPLHRLKLRLAIQVYVLVWSNERVARWVDEIGLKNYSPNLQDSGVHGALIALDDTFDAQSLALSLQIPPQDTYSRQTLQKNFTALVKECRAGAPVHYPMVNPESS</sequence>
<dbReference type="Pfam" id="PF00536">
    <property type="entry name" value="SAM_1"/>
    <property type="match status" value="1"/>
</dbReference>
<reference evidence="8" key="1">
    <citation type="submission" date="2017-02" db="UniProtKB">
        <authorList>
            <consortium name="WormBaseParasite"/>
        </authorList>
    </citation>
    <scope>IDENTIFICATION</scope>
</reference>
<dbReference type="InterPro" id="IPR029515">
    <property type="entry name" value="Liprin"/>
</dbReference>
<evidence type="ECO:0000256" key="2">
    <source>
        <dbReference type="ARBA" id="ARBA00022737"/>
    </source>
</evidence>
<dbReference type="InterPro" id="IPR037620">
    <property type="entry name" value="LIP-1_SAM_1"/>
</dbReference>
<feature type="coiled-coil region" evidence="4">
    <location>
        <begin position="175"/>
        <end position="431"/>
    </location>
</feature>
<evidence type="ECO:0000256" key="1">
    <source>
        <dbReference type="ARBA" id="ARBA00007026"/>
    </source>
</evidence>
<feature type="coiled-coil region" evidence="4">
    <location>
        <begin position="37"/>
        <end position="131"/>
    </location>
</feature>
<evidence type="ECO:0000256" key="3">
    <source>
        <dbReference type="ARBA" id="ARBA00023054"/>
    </source>
</evidence>
<feature type="region of interest" description="Disordered" evidence="5">
    <location>
        <begin position="772"/>
        <end position="804"/>
    </location>
</feature>
<dbReference type="GO" id="GO:0048786">
    <property type="term" value="C:presynaptic active zone"/>
    <property type="evidence" value="ECO:0007669"/>
    <property type="project" value="TreeGrafter"/>
</dbReference>
<evidence type="ECO:0000259" key="6">
    <source>
        <dbReference type="PROSITE" id="PS50105"/>
    </source>
</evidence>
<comment type="similarity">
    <text evidence="1">Belongs to the liprin family. Liprin-alpha subfamily.</text>
</comment>
<dbReference type="InterPro" id="IPR013761">
    <property type="entry name" value="SAM/pointed_sf"/>
</dbReference>
<feature type="coiled-coil region" evidence="4">
    <location>
        <begin position="651"/>
        <end position="685"/>
    </location>
</feature>
<dbReference type="Pfam" id="PF07647">
    <property type="entry name" value="SAM_2"/>
    <property type="match status" value="1"/>
</dbReference>
<evidence type="ECO:0000313" key="7">
    <source>
        <dbReference type="Proteomes" id="UP000046393"/>
    </source>
</evidence>
<evidence type="ECO:0000313" key="8">
    <source>
        <dbReference type="WBParaSite" id="SMUV_0000961201-mRNA-1"/>
    </source>
</evidence>
<dbReference type="Gene3D" id="1.10.150.50">
    <property type="entry name" value="Transcription Factor, Ets-1"/>
    <property type="match status" value="2"/>
</dbReference>
<organism evidence="7 8">
    <name type="scientific">Syphacia muris</name>
    <dbReference type="NCBI Taxonomy" id="451379"/>
    <lineage>
        <taxon>Eukaryota</taxon>
        <taxon>Metazoa</taxon>
        <taxon>Ecdysozoa</taxon>
        <taxon>Nematoda</taxon>
        <taxon>Chromadorea</taxon>
        <taxon>Rhabditida</taxon>
        <taxon>Spirurina</taxon>
        <taxon>Oxyuridomorpha</taxon>
        <taxon>Oxyuroidea</taxon>
        <taxon>Oxyuridae</taxon>
        <taxon>Syphacia</taxon>
    </lineage>
</organism>
<feature type="domain" description="SAM" evidence="6">
    <location>
        <begin position="953"/>
        <end position="1022"/>
    </location>
</feature>
<feature type="domain" description="SAM" evidence="6">
    <location>
        <begin position="886"/>
        <end position="952"/>
    </location>
</feature>
<keyword evidence="2" id="KW-0677">Repeat</keyword>
<protein>
    <submittedName>
        <fullName evidence="8">Liprin-alpha-1</fullName>
    </submittedName>
</protein>
<dbReference type="SUPFAM" id="SSF47769">
    <property type="entry name" value="SAM/Pointed domain"/>
    <property type="match status" value="1"/>
</dbReference>
<accession>A0A0N5AXD6</accession>
<evidence type="ECO:0000256" key="5">
    <source>
        <dbReference type="SAM" id="MobiDB-lite"/>
    </source>
</evidence>
<evidence type="ECO:0000256" key="4">
    <source>
        <dbReference type="SAM" id="Coils"/>
    </source>
</evidence>
<dbReference type="InterPro" id="IPR057892">
    <property type="entry name" value="LIP-1_CC2"/>
</dbReference>
<dbReference type="InterPro" id="IPR001660">
    <property type="entry name" value="SAM"/>
</dbReference>
<proteinExistence type="inferred from homology"/>
<dbReference type="SUPFAM" id="SSF57997">
    <property type="entry name" value="Tropomyosin"/>
    <property type="match status" value="1"/>
</dbReference>
<dbReference type="GO" id="GO:0005737">
    <property type="term" value="C:cytoplasm"/>
    <property type="evidence" value="ECO:0007669"/>
    <property type="project" value="UniProtKB-ARBA"/>
</dbReference>
<name>A0A0N5AXD6_9BILA</name>
<feature type="coiled-coil region" evidence="4">
    <location>
        <begin position="457"/>
        <end position="512"/>
    </location>
</feature>
<dbReference type="Proteomes" id="UP000046393">
    <property type="component" value="Unplaced"/>
</dbReference>
<dbReference type="PANTHER" id="PTHR12587">
    <property type="entry name" value="LAR INTERACTING PROTEIN LIP -RELATED PROTEIN"/>
    <property type="match status" value="1"/>
</dbReference>
<dbReference type="SMART" id="SM00454">
    <property type="entry name" value="SAM"/>
    <property type="match status" value="2"/>
</dbReference>